<gene>
    <name evidence="5" type="primary">LOC118429173</name>
</gene>
<accession>A0A9J7N8W6</accession>
<proteinExistence type="predicted"/>
<dbReference type="PANTHER" id="PTHR11046">
    <property type="entry name" value="OLIGORIBONUCLEASE, MITOCHONDRIAL"/>
    <property type="match status" value="1"/>
</dbReference>
<reference evidence="5" key="2">
    <citation type="submission" date="2025-08" db="UniProtKB">
        <authorList>
            <consortium name="RefSeq"/>
        </authorList>
    </citation>
    <scope>IDENTIFICATION</scope>
    <source>
        <strain evidence="5">S238N-H82</strain>
        <tissue evidence="5">Testes</tissue>
    </source>
</reference>
<dbReference type="KEGG" id="bfo:118429173"/>
<name>A0A9J7N8W6_BRAFL</name>
<dbReference type="RefSeq" id="XP_035695511.1">
    <property type="nucleotide sequence ID" value="XM_035839618.1"/>
</dbReference>
<keyword evidence="4" id="KW-1185">Reference proteome</keyword>
<feature type="region of interest" description="Disordered" evidence="3">
    <location>
        <begin position="1107"/>
        <end position="1135"/>
    </location>
</feature>
<protein>
    <submittedName>
        <fullName evidence="5">Uncharacterized protein LOC118429173</fullName>
    </submittedName>
</protein>
<feature type="coiled-coil region" evidence="2">
    <location>
        <begin position="346"/>
        <end position="422"/>
    </location>
</feature>
<feature type="region of interest" description="Disordered" evidence="3">
    <location>
        <begin position="1160"/>
        <end position="1240"/>
    </location>
</feature>
<dbReference type="PANTHER" id="PTHR11046:SF29">
    <property type="match status" value="1"/>
</dbReference>
<evidence type="ECO:0000256" key="2">
    <source>
        <dbReference type="SAM" id="Coils"/>
    </source>
</evidence>
<dbReference type="GO" id="GO:0000175">
    <property type="term" value="F:3'-5'-RNA exonuclease activity"/>
    <property type="evidence" value="ECO:0007669"/>
    <property type="project" value="InterPro"/>
</dbReference>
<dbReference type="GeneID" id="118429173"/>
<evidence type="ECO:0000313" key="5">
    <source>
        <dbReference type="RefSeq" id="XP_035695511.1"/>
    </source>
</evidence>
<feature type="region of interest" description="Disordered" evidence="3">
    <location>
        <begin position="77"/>
        <end position="106"/>
    </location>
</feature>
<keyword evidence="1" id="KW-0378">Hydrolase</keyword>
<feature type="compositionally biased region" description="Basic and acidic residues" evidence="3">
    <location>
        <begin position="213"/>
        <end position="227"/>
    </location>
</feature>
<feature type="compositionally biased region" description="Polar residues" evidence="3">
    <location>
        <begin position="243"/>
        <end position="253"/>
    </location>
</feature>
<evidence type="ECO:0000256" key="3">
    <source>
        <dbReference type="SAM" id="MobiDB-lite"/>
    </source>
</evidence>
<dbReference type="Proteomes" id="UP000001554">
    <property type="component" value="Chromosome 13"/>
</dbReference>
<keyword evidence="1" id="KW-0540">Nuclease</keyword>
<feature type="compositionally biased region" description="Basic and acidic residues" evidence="3">
    <location>
        <begin position="1160"/>
        <end position="1171"/>
    </location>
</feature>
<dbReference type="InterPro" id="IPR022894">
    <property type="entry name" value="Oligoribonuclease"/>
</dbReference>
<dbReference type="OMA" id="DCETAGI"/>
<organism evidence="4 5">
    <name type="scientific">Branchiostoma floridae</name>
    <name type="common">Florida lancelet</name>
    <name type="synonym">Amphioxus</name>
    <dbReference type="NCBI Taxonomy" id="7739"/>
    <lineage>
        <taxon>Eukaryota</taxon>
        <taxon>Metazoa</taxon>
        <taxon>Chordata</taxon>
        <taxon>Cephalochordata</taxon>
        <taxon>Leptocardii</taxon>
        <taxon>Amphioxiformes</taxon>
        <taxon>Branchiostomatidae</taxon>
        <taxon>Branchiostoma</taxon>
    </lineage>
</organism>
<feature type="compositionally biased region" description="Acidic residues" evidence="3">
    <location>
        <begin position="1178"/>
        <end position="1233"/>
    </location>
</feature>
<reference evidence="4" key="1">
    <citation type="journal article" date="2020" name="Nat. Ecol. Evol.">
        <title>Deeply conserved synteny resolves early events in vertebrate evolution.</title>
        <authorList>
            <person name="Simakov O."/>
            <person name="Marletaz F."/>
            <person name="Yue J.X."/>
            <person name="O'Connell B."/>
            <person name="Jenkins J."/>
            <person name="Brandt A."/>
            <person name="Calef R."/>
            <person name="Tung C.H."/>
            <person name="Huang T.K."/>
            <person name="Schmutz J."/>
            <person name="Satoh N."/>
            <person name="Yu J.K."/>
            <person name="Putnam N.H."/>
            <person name="Green R.E."/>
            <person name="Rokhsar D.S."/>
        </authorList>
    </citation>
    <scope>NUCLEOTIDE SEQUENCE [LARGE SCALE GENOMIC DNA]</scope>
    <source>
        <strain evidence="4">S238N-H82</strain>
    </source>
</reference>
<evidence type="ECO:0000313" key="4">
    <source>
        <dbReference type="Proteomes" id="UP000001554"/>
    </source>
</evidence>
<evidence type="ECO:0000256" key="1">
    <source>
        <dbReference type="ARBA" id="ARBA00022722"/>
    </source>
</evidence>
<dbReference type="OrthoDB" id="6414146at2759"/>
<keyword evidence="2" id="KW-0175">Coiled coil</keyword>
<sequence length="1364" mass="155859">MKSVRLSSQKIFTFKILKLIFLRILPRKKIFHFYIFEKLRRLAFLSYQIRIYSSACGRRNMGLLSVLTDASFGEDKMAAKPDAEPDPIVKPSTSGLETPDSVDEMPENISNVKKKNRDPSMVGVDCETAGITLEVLQKGWKSSEQRSKGLTEMMVAEIEYYRQRYIKLYTYKDVREWLSRLLGPEAYEGVGDSTFQSHIRGFWTRAKKLKSDRKVKGNEEKLQEMRTKKYQPPGHRPERAEPQPSSSGTSAMLQSAKRQKQCLEKELKEKDKEVKQLVLEKFAVEKEVQKMKRKREKEDSQLAKKKRVLLDQEAKMKKKASKLNLKSWKDRVKRRDLKSMQSQEEIAHLVEKCSNLQTKVEKLTKQRESQRVRLQYYKKKKAKMQEELTVLKKNDKARDKEMSALIAQVEDLTTQLEDGEKSIDLREGPHKNSPFKDEVRLTYMKLLSFNVSSRIVTPVVHAVLTTLVGFNTQLEDLPGHTFSQLIREEKNIVSTIHATENLENANLATLHSDGTSRDGKKVVGFQANTAKLRTETLGVPQVPSGESADQLDAFKFILDKMASLTSTPENKVQKSKELLAKFKNTMADGASSQKMFNRLVEAYRAEVLPDVIQNWSELDGPTKEKMATMNHMYCNLHALIGFATYADEALHKLEGVWRKLKGSPLGVESLKEFQDKDGNYSWSHADSATQRLIRTACEAFCPNGNQQAGRILEFQLYLNVRHQMKRDTRMHSFVANRFNILFECAAGVYYHSSHLRTMFEEGYVKAANKLLRAVLADLTCEPLLAGCRALGIIYVHITEPYWRLVERVDVHILDLTKSLQAVLVLFEQWSRDATPLLQPDLPPIFSTPTGPLTPIQDEIFTSLYAETSEEMAYLTKQALELMMSNISVVIKRRFKDQTALANSDDPTLRAQTADMNKSNRRGENDFGYWAYLQKDKPSLGGMAAEGQLMFKFNCTAAWLDALVTEDPVKYKAILRQARRQRAEWHKAYKDRTGALRERQEVKLRDSAEQHEAKLRKNEEALQAQRNLLQKHGGPVSAKTTCSEFLKHIESLPDRTQNNILRKQIQYSKAMNAELAKSHKQLFVLSSNGHPHDTPQLRANLQAIVSSQGFIPDTDPGTEPPPQRPAAPTFSKEDAEDEIDRIKAQFTAKVVQVPDVRETVNAAEKRNDKENETAGLSDEREEERESDGEESGEEEGDSDGEEERESDGEESGEEEGDSDGEESEEVESDDDESEKEVSEHPIAVGSIVVVAYEDDWAVGEVTKLENSEFSVSFMTRTRKELGVHVFYWPDRPTTYPVERKFILTTLTADRLKLKDVSNTRKALIRIEGWEDIQMEYTCYYNRYFARRQPRAAKRQAAKPRAKKSS</sequence>
<feature type="region of interest" description="Disordered" evidence="3">
    <location>
        <begin position="213"/>
        <end position="261"/>
    </location>
</feature>